<dbReference type="InterPro" id="IPR002938">
    <property type="entry name" value="FAD-bd"/>
</dbReference>
<evidence type="ECO:0000313" key="6">
    <source>
        <dbReference type="Proteomes" id="UP000800038"/>
    </source>
</evidence>
<evidence type="ECO:0000259" key="4">
    <source>
        <dbReference type="Pfam" id="PF01494"/>
    </source>
</evidence>
<name>A0A6A5SA29_9PLEO</name>
<evidence type="ECO:0000256" key="3">
    <source>
        <dbReference type="ARBA" id="ARBA00023002"/>
    </source>
</evidence>
<proteinExistence type="predicted"/>
<evidence type="ECO:0000256" key="1">
    <source>
        <dbReference type="ARBA" id="ARBA00022630"/>
    </source>
</evidence>
<dbReference type="InterPro" id="IPR051704">
    <property type="entry name" value="FAD_aromatic-hydroxylase"/>
</dbReference>
<dbReference type="OrthoDB" id="655030at2759"/>
<dbReference type="GO" id="GO:0071949">
    <property type="term" value="F:FAD binding"/>
    <property type="evidence" value="ECO:0007669"/>
    <property type="project" value="InterPro"/>
</dbReference>
<dbReference type="Pfam" id="PF01494">
    <property type="entry name" value="FAD_binding_3"/>
    <property type="match status" value="1"/>
</dbReference>
<dbReference type="Gene3D" id="3.50.50.60">
    <property type="entry name" value="FAD/NAD(P)-binding domain"/>
    <property type="match status" value="1"/>
</dbReference>
<keyword evidence="1" id="KW-0285">Flavoprotein</keyword>
<dbReference type="PANTHER" id="PTHR46865:SF2">
    <property type="entry name" value="MONOOXYGENASE"/>
    <property type="match status" value="1"/>
</dbReference>
<dbReference type="PRINTS" id="PR00420">
    <property type="entry name" value="RNGMNOXGNASE"/>
</dbReference>
<evidence type="ECO:0000256" key="2">
    <source>
        <dbReference type="ARBA" id="ARBA00022827"/>
    </source>
</evidence>
<feature type="domain" description="FAD-binding" evidence="4">
    <location>
        <begin position="2"/>
        <end position="358"/>
    </location>
</feature>
<dbReference type="PANTHER" id="PTHR46865">
    <property type="entry name" value="OXIDOREDUCTASE-RELATED"/>
    <property type="match status" value="1"/>
</dbReference>
<keyword evidence="6" id="KW-1185">Reference proteome</keyword>
<keyword evidence="3" id="KW-0560">Oxidoreductase</keyword>
<dbReference type="Gene3D" id="3.30.9.10">
    <property type="entry name" value="D-Amino Acid Oxidase, subunit A, domain 2"/>
    <property type="match status" value="1"/>
</dbReference>
<reference evidence="5" key="1">
    <citation type="journal article" date="2020" name="Stud. Mycol.">
        <title>101 Dothideomycetes genomes: a test case for predicting lifestyles and emergence of pathogens.</title>
        <authorList>
            <person name="Haridas S."/>
            <person name="Albert R."/>
            <person name="Binder M."/>
            <person name="Bloem J."/>
            <person name="Labutti K."/>
            <person name="Salamov A."/>
            <person name="Andreopoulos B."/>
            <person name="Baker S."/>
            <person name="Barry K."/>
            <person name="Bills G."/>
            <person name="Bluhm B."/>
            <person name="Cannon C."/>
            <person name="Castanera R."/>
            <person name="Culley D."/>
            <person name="Daum C."/>
            <person name="Ezra D."/>
            <person name="Gonzalez J."/>
            <person name="Henrissat B."/>
            <person name="Kuo A."/>
            <person name="Liang C."/>
            <person name="Lipzen A."/>
            <person name="Lutzoni F."/>
            <person name="Magnuson J."/>
            <person name="Mondo S."/>
            <person name="Nolan M."/>
            <person name="Ohm R."/>
            <person name="Pangilinan J."/>
            <person name="Park H.-J."/>
            <person name="Ramirez L."/>
            <person name="Alfaro M."/>
            <person name="Sun H."/>
            <person name="Tritt A."/>
            <person name="Yoshinaga Y."/>
            <person name="Zwiers L.-H."/>
            <person name="Turgeon B."/>
            <person name="Goodwin S."/>
            <person name="Spatafora J."/>
            <person name="Crous P."/>
            <person name="Grigoriev I."/>
        </authorList>
    </citation>
    <scope>NUCLEOTIDE SEQUENCE</scope>
    <source>
        <strain evidence="5">CBS 161.51</strain>
    </source>
</reference>
<sequence>MHVLISGSGIAGPTIAYWLSRPSQTTRHTITILEKAPTLLPYGQNVDIQGSAITAIKKMGLMDQIRLLNTTETGTQFVDSVGRSFSAFPIKDGATTASLSSEYEILRGDLAKILYEATKSHYNITYLFGSTIREVISNDDDGVKVELSNGKVRNYDLLVAADGQWSKPRRTLFLSEDVEIGHQGMYAMYAMYFTVPRQSTDNSFWKIIIGLGSRTISTRPDPHGTVRAIFTLMPRTLIRECAWQAASKEGRQAQEKRLRKEFADVGWQARRLLNAMEQAPDFYFHPIQQIKMRRWSQARVVCLGDAAYCPTPLTGMGTSLAIIGAYMLAGELSSLKNGDHPSTALEAYERKFRPFVEKSQKIPSFVPGIMHPATAWKRWMLHAFLRALPWFVALPWMAGRMGDAESRNDGFPLPADPVFDELVHNLEV</sequence>
<dbReference type="InterPro" id="IPR036188">
    <property type="entry name" value="FAD/NAD-bd_sf"/>
</dbReference>
<dbReference type="GO" id="GO:0016491">
    <property type="term" value="F:oxidoreductase activity"/>
    <property type="evidence" value="ECO:0007669"/>
    <property type="project" value="UniProtKB-KW"/>
</dbReference>
<dbReference type="EMBL" id="ML976185">
    <property type="protein sequence ID" value="KAF1936490.1"/>
    <property type="molecule type" value="Genomic_DNA"/>
</dbReference>
<gene>
    <name evidence="5" type="ORF">EJ02DRAFT_438498</name>
</gene>
<evidence type="ECO:0000313" key="5">
    <source>
        <dbReference type="EMBL" id="KAF1936490.1"/>
    </source>
</evidence>
<dbReference type="Proteomes" id="UP000800038">
    <property type="component" value="Unassembled WGS sequence"/>
</dbReference>
<dbReference type="AlphaFoldDB" id="A0A6A5SA29"/>
<accession>A0A6A5SA29</accession>
<dbReference type="SUPFAM" id="SSF51905">
    <property type="entry name" value="FAD/NAD(P)-binding domain"/>
    <property type="match status" value="1"/>
</dbReference>
<organism evidence="5 6">
    <name type="scientific">Clathrospora elynae</name>
    <dbReference type="NCBI Taxonomy" id="706981"/>
    <lineage>
        <taxon>Eukaryota</taxon>
        <taxon>Fungi</taxon>
        <taxon>Dikarya</taxon>
        <taxon>Ascomycota</taxon>
        <taxon>Pezizomycotina</taxon>
        <taxon>Dothideomycetes</taxon>
        <taxon>Pleosporomycetidae</taxon>
        <taxon>Pleosporales</taxon>
        <taxon>Diademaceae</taxon>
        <taxon>Clathrospora</taxon>
    </lineage>
</organism>
<keyword evidence="2" id="KW-0274">FAD</keyword>
<protein>
    <submittedName>
        <fullName evidence="5">FAD/NAD(P)-binding domain-containing protein</fullName>
    </submittedName>
</protein>